<dbReference type="InterPro" id="IPR000242">
    <property type="entry name" value="PTP_cat"/>
</dbReference>
<dbReference type="OrthoDB" id="9794527at2"/>
<dbReference type="InterPro" id="IPR000387">
    <property type="entry name" value="Tyr_Pase_dom"/>
</dbReference>
<dbReference type="AlphaFoldDB" id="A0A4U8YW90"/>
<organism evidence="2 3">
    <name type="scientific">Methylocella tundrae</name>
    <dbReference type="NCBI Taxonomy" id="227605"/>
    <lineage>
        <taxon>Bacteria</taxon>
        <taxon>Pseudomonadati</taxon>
        <taxon>Pseudomonadota</taxon>
        <taxon>Alphaproteobacteria</taxon>
        <taxon>Hyphomicrobiales</taxon>
        <taxon>Beijerinckiaceae</taxon>
        <taxon>Methylocella</taxon>
    </lineage>
</organism>
<dbReference type="PROSITE" id="PS50056">
    <property type="entry name" value="TYR_PHOSPHATASE_2"/>
    <property type="match status" value="1"/>
</dbReference>
<gene>
    <name evidence="2" type="ORF">MTUNDRAET4_0721</name>
</gene>
<dbReference type="GO" id="GO:0004725">
    <property type="term" value="F:protein tyrosine phosphatase activity"/>
    <property type="evidence" value="ECO:0007669"/>
    <property type="project" value="InterPro"/>
</dbReference>
<dbReference type="PROSITE" id="PS00383">
    <property type="entry name" value="TYR_PHOSPHATASE_1"/>
    <property type="match status" value="1"/>
</dbReference>
<reference evidence="2 3" key="1">
    <citation type="submission" date="2019-03" db="EMBL/GenBank/DDBJ databases">
        <authorList>
            <person name="Kox A.R. M."/>
        </authorList>
    </citation>
    <scope>NUCLEOTIDE SEQUENCE [LARGE SCALE GENOMIC DNA]</scope>
    <source>
        <strain evidence="2">MTUNDRAET4 annotated genome</strain>
    </source>
</reference>
<sequence>MSVRWQKCLRPSVRQAARSLVTLLDQGTPVARPLEIAADRHLHVSISDIVKAIDGHVLPTDAHVAELLDFVRRWDLSEPMLIHCYAGVSRSTAAAFIAACALNPERNEVEIALAIRRVSPTATPNARLVTIADAMLRRRGRMTAAIEQIGRGEECFEGVPFALELH</sequence>
<accession>A0A4U8YW90</accession>
<dbReference type="SUPFAM" id="SSF52799">
    <property type="entry name" value="(Phosphotyrosine protein) phosphatases II"/>
    <property type="match status" value="1"/>
</dbReference>
<evidence type="ECO:0000313" key="3">
    <source>
        <dbReference type="Proteomes" id="UP000294360"/>
    </source>
</evidence>
<dbReference type="Proteomes" id="UP000294360">
    <property type="component" value="Chromosome"/>
</dbReference>
<dbReference type="Pfam" id="PF00102">
    <property type="entry name" value="Y_phosphatase"/>
    <property type="match status" value="1"/>
</dbReference>
<feature type="domain" description="Tyrosine specific protein phosphatases" evidence="1">
    <location>
        <begin position="65"/>
        <end position="118"/>
    </location>
</feature>
<dbReference type="InterPro" id="IPR016130">
    <property type="entry name" value="Tyr_Pase_AS"/>
</dbReference>
<evidence type="ECO:0000313" key="2">
    <source>
        <dbReference type="EMBL" id="VFU07614.1"/>
    </source>
</evidence>
<name>A0A4U8YW90_METTU</name>
<evidence type="ECO:0000259" key="1">
    <source>
        <dbReference type="PROSITE" id="PS50056"/>
    </source>
</evidence>
<dbReference type="InterPro" id="IPR029021">
    <property type="entry name" value="Prot-tyrosine_phosphatase-like"/>
</dbReference>
<protein>
    <submittedName>
        <fullName evidence="2">Protein tyrosine phosphatase</fullName>
    </submittedName>
</protein>
<dbReference type="EMBL" id="LR536450">
    <property type="protein sequence ID" value="VFU07614.1"/>
    <property type="molecule type" value="Genomic_DNA"/>
</dbReference>
<proteinExistence type="predicted"/>
<dbReference type="KEGG" id="mtun:MTUNDRAET4_0721"/>
<dbReference type="Gene3D" id="3.90.190.10">
    <property type="entry name" value="Protein tyrosine phosphatase superfamily"/>
    <property type="match status" value="1"/>
</dbReference>